<evidence type="ECO:0000256" key="2">
    <source>
        <dbReference type="ARBA" id="ARBA00007441"/>
    </source>
</evidence>
<evidence type="ECO:0000313" key="7">
    <source>
        <dbReference type="EMBL" id="OJT15858.1"/>
    </source>
</evidence>
<dbReference type="GO" id="GO:0047536">
    <property type="term" value="F:2-aminoadipate transaminase activity"/>
    <property type="evidence" value="ECO:0007669"/>
    <property type="project" value="TreeGrafter"/>
</dbReference>
<dbReference type="InterPro" id="IPR015421">
    <property type="entry name" value="PyrdxlP-dep_Trfase_major"/>
</dbReference>
<dbReference type="Pfam" id="PF00155">
    <property type="entry name" value="Aminotran_1_2"/>
    <property type="match status" value="1"/>
</dbReference>
<dbReference type="InterPro" id="IPR004839">
    <property type="entry name" value="Aminotransferase_I/II_large"/>
</dbReference>
<dbReference type="SUPFAM" id="SSF53383">
    <property type="entry name" value="PLP-dependent transferases"/>
    <property type="match status" value="1"/>
</dbReference>
<evidence type="ECO:0000256" key="4">
    <source>
        <dbReference type="ARBA" id="ARBA00022679"/>
    </source>
</evidence>
<evidence type="ECO:0000259" key="6">
    <source>
        <dbReference type="Pfam" id="PF00155"/>
    </source>
</evidence>
<dbReference type="AlphaFoldDB" id="A0A1M2W7N3"/>
<dbReference type="CDD" id="cd00609">
    <property type="entry name" value="AAT_like"/>
    <property type="match status" value="1"/>
</dbReference>
<comment type="caution">
    <text evidence="7">The sequence shown here is derived from an EMBL/GenBank/DDBJ whole genome shotgun (WGS) entry which is preliminary data.</text>
</comment>
<keyword evidence="5" id="KW-0663">Pyridoxal phosphate</keyword>
<dbReference type="Gene3D" id="3.40.640.10">
    <property type="entry name" value="Type I PLP-dependent aspartate aminotransferase-like (Major domain)"/>
    <property type="match status" value="1"/>
</dbReference>
<dbReference type="GO" id="GO:0006571">
    <property type="term" value="P:tyrosine biosynthetic process"/>
    <property type="evidence" value="ECO:0007669"/>
    <property type="project" value="TreeGrafter"/>
</dbReference>
<dbReference type="GO" id="GO:0008793">
    <property type="term" value="F:aromatic-amino-acid transaminase activity"/>
    <property type="evidence" value="ECO:0007669"/>
    <property type="project" value="TreeGrafter"/>
</dbReference>
<keyword evidence="4 7" id="KW-0808">Transferase</keyword>
<dbReference type="InterPro" id="IPR050859">
    <property type="entry name" value="Class-I_PLP-dep_aminotransf"/>
</dbReference>
<evidence type="ECO:0000256" key="3">
    <source>
        <dbReference type="ARBA" id="ARBA00022576"/>
    </source>
</evidence>
<proteinExistence type="inferred from homology"/>
<comment type="similarity">
    <text evidence="2">Belongs to the class-I pyridoxal-phosphate-dependent aminotransferase family.</text>
</comment>
<dbReference type="GO" id="GO:0009074">
    <property type="term" value="P:aromatic amino acid family catabolic process"/>
    <property type="evidence" value="ECO:0007669"/>
    <property type="project" value="TreeGrafter"/>
</dbReference>
<dbReference type="EMBL" id="MNAD01000105">
    <property type="protein sequence ID" value="OJT15858.1"/>
    <property type="molecule type" value="Genomic_DNA"/>
</dbReference>
<keyword evidence="8" id="KW-1185">Reference proteome</keyword>
<keyword evidence="3 7" id="KW-0032">Aminotransferase</keyword>
<accession>A0A1M2W7N3</accession>
<sequence length="493" mass="54517">MTAAPQFIDLNHHLSPETLARKVNPLKDIIRVVTNNPQLISLANGDPHHSLYPIRRIDYEVASVASDDPVAQWKSLGASAPTQILSTSKDDESKRLLNSALAYGHGAGLSEALRVVTDINIKYHTAPNHVVTMTLGNADAITKCLRMLATPGDSFLADEFTFAPMPMAAEAHGVNWVPVKIDSGGLVPEELERILANWDPKRGRRPHVLYTTPCGQNPTGSTLSQERRKQIYDIAQRYDIIIIEDDPYYFLQYDAPGSEPAHMTKDFAKSLLSIDVDGRVIRIDTFSKIMAPGMRLGWITSHPAFHTHLVKFIDLSTQNPHGFGQILIVELLGPHGWQLAGFDRWVRSLCADYQRRRDFLLALFERDVASTGFASADVPEAGMFIWVRVDVEKHPRFVRAADDATGANVVKTNTTTLMTELFDACIADGLVICPSSVFILPADPRYDDMPSPIDDRSNFIRVTFAGSEETMAAGIPILGRVLKEFFAGSSPTK</sequence>
<dbReference type="OMA" id="FLQYDAP"/>
<name>A0A1M2W7N3_TRAPU</name>
<protein>
    <submittedName>
        <fullName evidence="7">Aromatic amino acid aminotransferase C56E4.03</fullName>
    </submittedName>
</protein>
<dbReference type="PANTHER" id="PTHR42790">
    <property type="entry name" value="AMINOTRANSFERASE"/>
    <property type="match status" value="1"/>
</dbReference>
<evidence type="ECO:0000256" key="5">
    <source>
        <dbReference type="ARBA" id="ARBA00022898"/>
    </source>
</evidence>
<evidence type="ECO:0000256" key="1">
    <source>
        <dbReference type="ARBA" id="ARBA00001933"/>
    </source>
</evidence>
<dbReference type="GO" id="GO:0030170">
    <property type="term" value="F:pyridoxal phosphate binding"/>
    <property type="evidence" value="ECO:0007669"/>
    <property type="project" value="InterPro"/>
</dbReference>
<dbReference type="Proteomes" id="UP000184267">
    <property type="component" value="Unassembled WGS sequence"/>
</dbReference>
<dbReference type="GO" id="GO:0019878">
    <property type="term" value="P:lysine biosynthetic process via aminoadipic acid"/>
    <property type="evidence" value="ECO:0007669"/>
    <property type="project" value="TreeGrafter"/>
</dbReference>
<dbReference type="OrthoDB" id="691673at2759"/>
<gene>
    <name evidence="7" type="ORF">TRAPUB_1510</name>
</gene>
<dbReference type="PANTHER" id="PTHR42790:SF21">
    <property type="entry name" value="AROMATIC_AMINOADIPATE AMINOTRANSFERASE 1"/>
    <property type="match status" value="1"/>
</dbReference>
<feature type="domain" description="Aminotransferase class I/classII large" evidence="6">
    <location>
        <begin position="126"/>
        <end position="471"/>
    </location>
</feature>
<dbReference type="InterPro" id="IPR015424">
    <property type="entry name" value="PyrdxlP-dep_Trfase"/>
</dbReference>
<reference evidence="7 8" key="1">
    <citation type="submission" date="2016-10" db="EMBL/GenBank/DDBJ databases">
        <title>Genome sequence of the basidiomycete white-rot fungus Trametes pubescens.</title>
        <authorList>
            <person name="Makela M.R."/>
            <person name="Granchi Z."/>
            <person name="Peng M."/>
            <person name="De Vries R.P."/>
            <person name="Grigoriev I."/>
            <person name="Riley R."/>
            <person name="Hilden K."/>
        </authorList>
    </citation>
    <scope>NUCLEOTIDE SEQUENCE [LARGE SCALE GENOMIC DNA]</scope>
    <source>
        <strain evidence="7 8">FBCC735</strain>
    </source>
</reference>
<comment type="cofactor">
    <cofactor evidence="1">
        <name>pyridoxal 5'-phosphate</name>
        <dbReference type="ChEBI" id="CHEBI:597326"/>
    </cofactor>
</comment>
<evidence type="ECO:0000313" key="8">
    <source>
        <dbReference type="Proteomes" id="UP000184267"/>
    </source>
</evidence>
<organism evidence="7 8">
    <name type="scientific">Trametes pubescens</name>
    <name type="common">White-rot fungus</name>
    <dbReference type="NCBI Taxonomy" id="154538"/>
    <lineage>
        <taxon>Eukaryota</taxon>
        <taxon>Fungi</taxon>
        <taxon>Dikarya</taxon>
        <taxon>Basidiomycota</taxon>
        <taxon>Agaricomycotina</taxon>
        <taxon>Agaricomycetes</taxon>
        <taxon>Polyporales</taxon>
        <taxon>Polyporaceae</taxon>
        <taxon>Trametes</taxon>
    </lineage>
</organism>
<dbReference type="STRING" id="154538.A0A1M2W7N3"/>